<dbReference type="SUPFAM" id="SSF101233">
    <property type="entry name" value="PWI domain"/>
    <property type="match status" value="1"/>
</dbReference>
<evidence type="ECO:0000259" key="2">
    <source>
        <dbReference type="PROSITE" id="PS51025"/>
    </source>
</evidence>
<dbReference type="GO" id="GO:0006397">
    <property type="term" value="P:mRNA processing"/>
    <property type="evidence" value="ECO:0007669"/>
    <property type="project" value="UniProtKB-KW"/>
</dbReference>
<sequence>MASSVDTKLLRATKFPPEFNQKVDMQKVNLQVMKKWIASKISEILGSEDDVVTELCFNLIDGPRYPDIKSMQIQLTGFLDKDTAPFCKELWSLCLSAQSSPQGVPKELLEAKKLELIQEKVVDAAAKTILLDVY</sequence>
<dbReference type="SMART" id="SM00311">
    <property type="entry name" value="PWI"/>
    <property type="match status" value="1"/>
</dbReference>
<dbReference type="GO" id="GO:0005681">
    <property type="term" value="C:spliceosomal complex"/>
    <property type="evidence" value="ECO:0007669"/>
    <property type="project" value="TreeGrafter"/>
</dbReference>
<dbReference type="InterPro" id="IPR036483">
    <property type="entry name" value="PWI_dom_sf"/>
</dbReference>
<dbReference type="InterPro" id="IPR002483">
    <property type="entry name" value="PWI_dom"/>
</dbReference>
<dbReference type="RefSeq" id="XP_040713984.1">
    <property type="nucleotide sequence ID" value="XM_040856208.1"/>
</dbReference>
<dbReference type="GO" id="GO:0048024">
    <property type="term" value="P:regulation of mRNA splicing, via spliceosome"/>
    <property type="evidence" value="ECO:0007669"/>
    <property type="project" value="TreeGrafter"/>
</dbReference>
<name>A0A1Y2DSA1_9PEZI</name>
<organism evidence="3 4">
    <name type="scientific">Pseudomassariella vexata</name>
    <dbReference type="NCBI Taxonomy" id="1141098"/>
    <lineage>
        <taxon>Eukaryota</taxon>
        <taxon>Fungi</taxon>
        <taxon>Dikarya</taxon>
        <taxon>Ascomycota</taxon>
        <taxon>Pezizomycotina</taxon>
        <taxon>Sordariomycetes</taxon>
        <taxon>Xylariomycetidae</taxon>
        <taxon>Amphisphaeriales</taxon>
        <taxon>Pseudomassariaceae</taxon>
        <taxon>Pseudomassariella</taxon>
    </lineage>
</organism>
<dbReference type="GO" id="GO:0003723">
    <property type="term" value="F:RNA binding"/>
    <property type="evidence" value="ECO:0007669"/>
    <property type="project" value="TreeGrafter"/>
</dbReference>
<dbReference type="STRING" id="1141098.A0A1Y2DSA1"/>
<dbReference type="Gene3D" id="1.20.1390.10">
    <property type="entry name" value="PWI domain"/>
    <property type="match status" value="1"/>
</dbReference>
<dbReference type="PANTHER" id="PTHR23148:SF0">
    <property type="entry name" value="SERINE_ARGININE REPETITIVE MATRIX PROTEIN 1"/>
    <property type="match status" value="1"/>
</dbReference>
<dbReference type="EMBL" id="MCFJ01000009">
    <property type="protein sequence ID" value="ORY62148.1"/>
    <property type="molecule type" value="Genomic_DNA"/>
</dbReference>
<dbReference type="PROSITE" id="PS51025">
    <property type="entry name" value="PWI"/>
    <property type="match status" value="1"/>
</dbReference>
<gene>
    <name evidence="3" type="ORF">BCR38DRAFT_345807</name>
</gene>
<keyword evidence="4" id="KW-1185">Reference proteome</keyword>
<dbReference type="GeneID" id="63772420"/>
<reference evidence="3 4" key="1">
    <citation type="submission" date="2016-07" db="EMBL/GenBank/DDBJ databases">
        <title>Pervasive Adenine N6-methylation of Active Genes in Fungi.</title>
        <authorList>
            <consortium name="DOE Joint Genome Institute"/>
            <person name="Mondo S.J."/>
            <person name="Dannebaum R.O."/>
            <person name="Kuo R.C."/>
            <person name="Labutti K."/>
            <person name="Haridas S."/>
            <person name="Kuo A."/>
            <person name="Salamov A."/>
            <person name="Ahrendt S.R."/>
            <person name="Lipzen A."/>
            <person name="Sullivan W."/>
            <person name="Andreopoulos W.B."/>
            <person name="Clum A."/>
            <person name="Lindquist E."/>
            <person name="Daum C."/>
            <person name="Ramamoorthy G.K."/>
            <person name="Gryganskyi A."/>
            <person name="Culley D."/>
            <person name="Magnuson J.K."/>
            <person name="James T.Y."/>
            <person name="O'Malley M.A."/>
            <person name="Stajich J.E."/>
            <person name="Spatafora J.W."/>
            <person name="Visel A."/>
            <person name="Grigoriev I.V."/>
        </authorList>
    </citation>
    <scope>NUCLEOTIDE SEQUENCE [LARGE SCALE GENOMIC DNA]</scope>
    <source>
        <strain evidence="3 4">CBS 129021</strain>
    </source>
</reference>
<dbReference type="Proteomes" id="UP000193689">
    <property type="component" value="Unassembled WGS sequence"/>
</dbReference>
<dbReference type="Pfam" id="PF01480">
    <property type="entry name" value="PWI"/>
    <property type="match status" value="1"/>
</dbReference>
<dbReference type="InParanoid" id="A0A1Y2DSA1"/>
<evidence type="ECO:0000313" key="4">
    <source>
        <dbReference type="Proteomes" id="UP000193689"/>
    </source>
</evidence>
<evidence type="ECO:0000256" key="1">
    <source>
        <dbReference type="ARBA" id="ARBA00022664"/>
    </source>
</evidence>
<evidence type="ECO:0000313" key="3">
    <source>
        <dbReference type="EMBL" id="ORY62148.1"/>
    </source>
</evidence>
<proteinExistence type="predicted"/>
<comment type="caution">
    <text evidence="3">The sequence shown here is derived from an EMBL/GenBank/DDBJ whole genome shotgun (WGS) entry which is preliminary data.</text>
</comment>
<dbReference type="OrthoDB" id="163257at2759"/>
<dbReference type="InterPro" id="IPR052225">
    <property type="entry name" value="Ser/Arg_repetitive_matrix"/>
</dbReference>
<accession>A0A1Y2DSA1</accession>
<protein>
    <submittedName>
        <fullName evidence="3">PWI domain-containing protein</fullName>
    </submittedName>
</protein>
<feature type="domain" description="PWI" evidence="2">
    <location>
        <begin position="12"/>
        <end position="111"/>
    </location>
</feature>
<dbReference type="PANTHER" id="PTHR23148">
    <property type="entry name" value="SERINE/ARGININE REGULATED NUCLEAR MATRIX PROTEIN"/>
    <property type="match status" value="1"/>
</dbReference>
<keyword evidence="1" id="KW-0507">mRNA processing</keyword>
<dbReference type="AlphaFoldDB" id="A0A1Y2DSA1"/>